<name>A0AAV4LAN0_9BACL</name>
<organism evidence="7 8">
    <name type="scientific">Collibacillus ludicampi</name>
    <dbReference type="NCBI Taxonomy" id="2771369"/>
    <lineage>
        <taxon>Bacteria</taxon>
        <taxon>Bacillati</taxon>
        <taxon>Bacillota</taxon>
        <taxon>Bacilli</taxon>
        <taxon>Bacillales</taxon>
        <taxon>Alicyclobacillaceae</taxon>
        <taxon>Collibacillus</taxon>
    </lineage>
</organism>
<evidence type="ECO:0000313" key="8">
    <source>
        <dbReference type="Proteomes" id="UP001057291"/>
    </source>
</evidence>
<dbReference type="Pfam" id="PF03239">
    <property type="entry name" value="FTR1"/>
    <property type="match status" value="1"/>
</dbReference>
<dbReference type="AlphaFoldDB" id="A0AAV4LAN0"/>
<evidence type="ECO:0000313" key="7">
    <source>
        <dbReference type="EMBL" id="GIM44830.1"/>
    </source>
</evidence>
<keyword evidence="8" id="KW-1185">Reference proteome</keyword>
<evidence type="ECO:0000256" key="5">
    <source>
        <dbReference type="ARBA" id="ARBA00023136"/>
    </source>
</evidence>
<evidence type="ECO:0000256" key="3">
    <source>
        <dbReference type="ARBA" id="ARBA00022692"/>
    </source>
</evidence>
<feature type="transmembrane region" description="Helical" evidence="6">
    <location>
        <begin position="233"/>
        <end position="250"/>
    </location>
</feature>
<comment type="subcellular location">
    <subcellularLocation>
        <location evidence="1">Membrane</location>
        <topology evidence="1">Multi-pass membrane protein</topology>
    </subcellularLocation>
</comment>
<comment type="caution">
    <text evidence="7">The sequence shown here is derived from an EMBL/GenBank/DDBJ whole genome shotgun (WGS) entry which is preliminary data.</text>
</comment>
<feature type="transmembrane region" description="Helical" evidence="6">
    <location>
        <begin position="55"/>
        <end position="74"/>
    </location>
</feature>
<feature type="transmembrane region" description="Helical" evidence="6">
    <location>
        <begin position="203"/>
        <end position="224"/>
    </location>
</feature>
<dbReference type="PANTHER" id="PTHR31632">
    <property type="entry name" value="IRON TRANSPORTER FTH1"/>
    <property type="match status" value="1"/>
</dbReference>
<reference evidence="7" key="1">
    <citation type="journal article" date="2023" name="Int. J. Syst. Evol. Microbiol.">
        <title>Collibacillus ludicampi gen. nov., sp. nov., a new soil bacterium of the family Alicyclobacillaceae.</title>
        <authorList>
            <person name="Jojima T."/>
            <person name="Ioku Y."/>
            <person name="Fukuta Y."/>
            <person name="Shirasaka N."/>
            <person name="Matsumura Y."/>
            <person name="Mori M."/>
        </authorList>
    </citation>
    <scope>NUCLEOTIDE SEQUENCE</scope>
    <source>
        <strain evidence="7">TP075</strain>
    </source>
</reference>
<evidence type="ECO:0000256" key="2">
    <source>
        <dbReference type="ARBA" id="ARBA00008333"/>
    </source>
</evidence>
<dbReference type="EMBL" id="BOQE01000001">
    <property type="protein sequence ID" value="GIM44830.1"/>
    <property type="molecule type" value="Genomic_DNA"/>
</dbReference>
<feature type="transmembrane region" description="Helical" evidence="6">
    <location>
        <begin position="288"/>
        <end position="308"/>
    </location>
</feature>
<evidence type="ECO:0000256" key="6">
    <source>
        <dbReference type="SAM" id="Phobius"/>
    </source>
</evidence>
<sequence length="321" mass="35451">MLRTFLNAKSILVCIAAFLVVGVFVWQGVTAHGAPDPTDQNLSPTAAIIDTGILVFREGLEAILVLSAIIASLVRAKSDYWKPISLGAGLSFLATLVTWFVVVGIINLVGSTTSELNIQAATGLLANVVLLVIMNWFFHKIYWTGWITHHNQRKREIIESSGNDQSITYKGLIILGLTSMYREGFEVVLFLQTIRLQVGTHAVLLGSAIGLGLTMLVAVLTFFAHQRLPYKKMLVITGIMLGVVLFVMTGETVQEMQQAGWISTTQIDLDIPDWMGLWFSVIPTVETLASQVFAVIVVIGSYLAYQYLHVWQPRKQEKLSN</sequence>
<comment type="similarity">
    <text evidence="2">Belongs to the oxidase-dependent Fe transporter (OFeT) (TC 9.A.10.1) family.</text>
</comment>
<evidence type="ECO:0008006" key="9">
    <source>
        <dbReference type="Google" id="ProtNLM"/>
    </source>
</evidence>
<keyword evidence="5 6" id="KW-0472">Membrane</keyword>
<dbReference type="GO" id="GO:0015093">
    <property type="term" value="F:ferrous iron transmembrane transporter activity"/>
    <property type="evidence" value="ECO:0007669"/>
    <property type="project" value="TreeGrafter"/>
</dbReference>
<accession>A0AAV4LAN0</accession>
<gene>
    <name evidence="7" type="ORF">DNHGIG_03790</name>
</gene>
<feature type="transmembrane region" description="Helical" evidence="6">
    <location>
        <begin position="118"/>
        <end position="138"/>
    </location>
</feature>
<dbReference type="InterPro" id="IPR004923">
    <property type="entry name" value="FTR1/Fip1/EfeU"/>
</dbReference>
<proteinExistence type="inferred from homology"/>
<dbReference type="RefSeq" id="WP_282198084.1">
    <property type="nucleotide sequence ID" value="NZ_BOQE01000001.1"/>
</dbReference>
<evidence type="ECO:0000256" key="1">
    <source>
        <dbReference type="ARBA" id="ARBA00004141"/>
    </source>
</evidence>
<dbReference type="PANTHER" id="PTHR31632:SF2">
    <property type="entry name" value="PLASMA MEMBRANE IRON PERMEASE"/>
    <property type="match status" value="1"/>
</dbReference>
<keyword evidence="3 6" id="KW-0812">Transmembrane</keyword>
<protein>
    <recommendedName>
        <fullName evidence="9">Iron permease</fullName>
    </recommendedName>
</protein>
<evidence type="ECO:0000256" key="4">
    <source>
        <dbReference type="ARBA" id="ARBA00022989"/>
    </source>
</evidence>
<dbReference type="Proteomes" id="UP001057291">
    <property type="component" value="Unassembled WGS sequence"/>
</dbReference>
<keyword evidence="4 6" id="KW-1133">Transmembrane helix</keyword>
<dbReference type="GO" id="GO:0033573">
    <property type="term" value="C:high-affinity iron permease complex"/>
    <property type="evidence" value="ECO:0007669"/>
    <property type="project" value="InterPro"/>
</dbReference>
<feature type="transmembrane region" description="Helical" evidence="6">
    <location>
        <begin position="86"/>
        <end position="106"/>
    </location>
</feature>